<dbReference type="SUPFAM" id="SSF50156">
    <property type="entry name" value="PDZ domain-like"/>
    <property type="match status" value="1"/>
</dbReference>
<keyword evidence="3" id="KW-0963">Cytoplasm</keyword>
<dbReference type="Proteomes" id="UP000694701">
    <property type="component" value="Unplaced"/>
</dbReference>
<dbReference type="PANTHER" id="PTHR10554">
    <property type="entry name" value="SYNTROPHIN"/>
    <property type="match status" value="1"/>
</dbReference>
<evidence type="ECO:0000256" key="1">
    <source>
        <dbReference type="ARBA" id="ARBA00004245"/>
    </source>
</evidence>
<dbReference type="InterPro" id="IPR001478">
    <property type="entry name" value="PDZ"/>
</dbReference>
<dbReference type="PROSITE" id="PS50106">
    <property type="entry name" value="PDZ"/>
    <property type="match status" value="1"/>
</dbReference>
<dbReference type="CDD" id="cd00821">
    <property type="entry name" value="PH"/>
    <property type="match status" value="1"/>
</dbReference>
<name>A0A8C2JV02_CYPCA</name>
<evidence type="ECO:0000256" key="3">
    <source>
        <dbReference type="ARBA" id="ARBA00022490"/>
    </source>
</evidence>
<sequence>RARTFHCSKLHLARQFEVLTTKTGIYLLQDGSEEPFNIRLHLAKDILTIQEQDVICVSGEPFYSSERTVTIRRQTIGGFGLSIKGGAEHKIPVVISKISKEQKAELSGLLFIGDGILQVQVLRNAGEEVTLTVSFLKRTPAFLKLPLCEDCIPSDQSSGTSSPLCDSGLHLNYHPNNTDTLSCSSWPMSPGLRWEKRWVDLRLIPLLHARLSQYVPGTDICRQNAFQVIAVDGVCSGVIQCPSVDECTDWLQAIASNTSALTKHNVSTIAIIFMGWVDEKEQDSVQDRMYTSKFLALRGSSLFKFSAPPVTTWDWTRAEKSFTVYEIMFKILKGNELVDKRKHCFSVQTDSGEDIFFSVELECELLLWEKAFQMATFFEVERIQCKTYACIVDSHLMGLTIDFSMGFVCFDAATKAVLWRYKFSQLKGSSDDGKSKIKFLFQNPDTKLIEAKELEFSNLFAVLHCIHAFFAAKVACLDPMFVSSRNAAMAPVVSATSTLTGPSQISKLKYTS</sequence>
<dbReference type="GO" id="GO:0005856">
    <property type="term" value="C:cytoskeleton"/>
    <property type="evidence" value="ECO:0007669"/>
    <property type="project" value="UniProtKB-SubCell"/>
</dbReference>
<dbReference type="AlphaFoldDB" id="A0A8C2JV02"/>
<dbReference type="InterPro" id="IPR015482">
    <property type="entry name" value="Syntrophin"/>
</dbReference>
<dbReference type="InterPro" id="IPR001849">
    <property type="entry name" value="PH_domain"/>
</dbReference>
<dbReference type="SUPFAM" id="SSF50729">
    <property type="entry name" value="PH domain-like"/>
    <property type="match status" value="2"/>
</dbReference>
<dbReference type="Pfam" id="PF23012">
    <property type="entry name" value="Syntrophin_4th"/>
    <property type="match status" value="1"/>
</dbReference>
<comment type="similarity">
    <text evidence="2">Belongs to the syntrophin family.</text>
</comment>
<proteinExistence type="inferred from homology"/>
<dbReference type="PROSITE" id="PS50003">
    <property type="entry name" value="PH_DOMAIN"/>
    <property type="match status" value="1"/>
</dbReference>
<dbReference type="InterPro" id="IPR036034">
    <property type="entry name" value="PDZ_sf"/>
</dbReference>
<comment type="subcellular location">
    <subcellularLocation>
        <location evidence="1">Cytoplasm</location>
        <location evidence="1">Cytoskeleton</location>
    </subcellularLocation>
</comment>
<dbReference type="GO" id="GO:0016010">
    <property type="term" value="C:dystrophin-associated glycoprotein complex"/>
    <property type="evidence" value="ECO:0007669"/>
    <property type="project" value="TreeGrafter"/>
</dbReference>
<evidence type="ECO:0000313" key="7">
    <source>
        <dbReference type="Ensembl" id="ENSCCRP00020099047.1"/>
    </source>
</evidence>
<dbReference type="Ensembl" id="ENSCCRT00020108309.1">
    <property type="protein sequence ID" value="ENSCCRP00020099047.1"/>
    <property type="gene ID" value="ENSCCRG00020045281.1"/>
</dbReference>
<evidence type="ECO:0000256" key="4">
    <source>
        <dbReference type="ARBA" id="ARBA00023212"/>
    </source>
</evidence>
<organism evidence="7 8">
    <name type="scientific">Cyprinus carpio</name>
    <name type="common">Common carp</name>
    <dbReference type="NCBI Taxonomy" id="7962"/>
    <lineage>
        <taxon>Eukaryota</taxon>
        <taxon>Metazoa</taxon>
        <taxon>Chordata</taxon>
        <taxon>Craniata</taxon>
        <taxon>Vertebrata</taxon>
        <taxon>Euteleostomi</taxon>
        <taxon>Actinopterygii</taxon>
        <taxon>Neopterygii</taxon>
        <taxon>Teleostei</taxon>
        <taxon>Ostariophysi</taxon>
        <taxon>Cypriniformes</taxon>
        <taxon>Cyprinidae</taxon>
        <taxon>Cyprininae</taxon>
        <taxon>Cyprinus</taxon>
    </lineage>
</organism>
<protein>
    <submittedName>
        <fullName evidence="7">Syntrophin, gamma 1</fullName>
    </submittedName>
</protein>
<dbReference type="PANTHER" id="PTHR10554:SF2">
    <property type="entry name" value="GAMMA-1-SYNTROPHIN"/>
    <property type="match status" value="1"/>
</dbReference>
<evidence type="ECO:0000256" key="2">
    <source>
        <dbReference type="ARBA" id="ARBA00010798"/>
    </source>
</evidence>
<reference evidence="7" key="1">
    <citation type="submission" date="2025-08" db="UniProtKB">
        <authorList>
            <consortium name="Ensembl"/>
        </authorList>
    </citation>
    <scope>IDENTIFICATION</scope>
</reference>
<evidence type="ECO:0000313" key="8">
    <source>
        <dbReference type="Proteomes" id="UP000694701"/>
    </source>
</evidence>
<keyword evidence="4" id="KW-0206">Cytoskeleton</keyword>
<evidence type="ECO:0000259" key="6">
    <source>
        <dbReference type="PROSITE" id="PS50106"/>
    </source>
</evidence>
<dbReference type="GO" id="GO:0005198">
    <property type="term" value="F:structural molecule activity"/>
    <property type="evidence" value="ECO:0007669"/>
    <property type="project" value="InterPro"/>
</dbReference>
<dbReference type="InterPro" id="IPR055108">
    <property type="entry name" value="Syntrophin_4th"/>
</dbReference>
<feature type="domain" description="PH" evidence="5">
    <location>
        <begin position="270"/>
        <end position="377"/>
    </location>
</feature>
<dbReference type="Gene3D" id="2.30.42.10">
    <property type="match status" value="1"/>
</dbReference>
<evidence type="ECO:0000259" key="5">
    <source>
        <dbReference type="PROSITE" id="PS50003"/>
    </source>
</evidence>
<accession>A0A8C2JV02</accession>
<feature type="domain" description="PDZ" evidence="6">
    <location>
        <begin position="68"/>
        <end position="151"/>
    </location>
</feature>